<evidence type="ECO:0000313" key="14">
    <source>
        <dbReference type="Proteomes" id="UP000289738"/>
    </source>
</evidence>
<dbReference type="InterPro" id="IPR036390">
    <property type="entry name" value="WH_DNA-bd_sf"/>
</dbReference>
<protein>
    <recommendedName>
        <fullName evidence="9">MYB transcription factor</fullName>
    </recommendedName>
</protein>
<organism evidence="13 14">
    <name type="scientific">Arachis hypogaea</name>
    <name type="common">Peanut</name>
    <dbReference type="NCBI Taxonomy" id="3818"/>
    <lineage>
        <taxon>Eukaryota</taxon>
        <taxon>Viridiplantae</taxon>
        <taxon>Streptophyta</taxon>
        <taxon>Embryophyta</taxon>
        <taxon>Tracheophyta</taxon>
        <taxon>Spermatophyta</taxon>
        <taxon>Magnoliopsida</taxon>
        <taxon>eudicotyledons</taxon>
        <taxon>Gunneridae</taxon>
        <taxon>Pentapetalae</taxon>
        <taxon>rosids</taxon>
        <taxon>fabids</taxon>
        <taxon>Fabales</taxon>
        <taxon>Fabaceae</taxon>
        <taxon>Papilionoideae</taxon>
        <taxon>50 kb inversion clade</taxon>
        <taxon>dalbergioids sensu lato</taxon>
        <taxon>Dalbergieae</taxon>
        <taxon>Pterocarpus clade</taxon>
        <taxon>Arachis</taxon>
    </lineage>
</organism>
<evidence type="ECO:0000256" key="2">
    <source>
        <dbReference type="ARBA" id="ARBA00004604"/>
    </source>
</evidence>
<dbReference type="SUPFAM" id="SSF46785">
    <property type="entry name" value="Winged helix' DNA-binding domain"/>
    <property type="match status" value="1"/>
</dbReference>
<keyword evidence="14" id="KW-1185">Reference proteome</keyword>
<keyword evidence="7" id="KW-0804">Transcription</keyword>
<evidence type="ECO:0000256" key="8">
    <source>
        <dbReference type="ARBA" id="ARBA00023242"/>
    </source>
</evidence>
<dbReference type="Pfam" id="PF00538">
    <property type="entry name" value="Linker_histone"/>
    <property type="match status" value="1"/>
</dbReference>
<evidence type="ECO:0000256" key="3">
    <source>
        <dbReference type="ARBA" id="ARBA00022454"/>
    </source>
</evidence>
<dbReference type="SMART" id="SM00717">
    <property type="entry name" value="SANT"/>
    <property type="match status" value="1"/>
</dbReference>
<dbReference type="PANTHER" id="PTHR46267">
    <property type="entry name" value="SINGLE MYB HISTONE 4"/>
    <property type="match status" value="1"/>
</dbReference>
<dbReference type="SMART" id="SM00526">
    <property type="entry name" value="H15"/>
    <property type="match status" value="1"/>
</dbReference>
<evidence type="ECO:0000256" key="7">
    <source>
        <dbReference type="ARBA" id="ARBA00023163"/>
    </source>
</evidence>
<keyword evidence="3" id="KW-0158">Chromosome</keyword>
<dbReference type="Gene3D" id="1.10.10.60">
    <property type="entry name" value="Homeodomain-like"/>
    <property type="match status" value="1"/>
</dbReference>
<name>A0A445BNQ1_ARAHY</name>
<evidence type="ECO:0000256" key="6">
    <source>
        <dbReference type="ARBA" id="ARBA00023125"/>
    </source>
</evidence>
<evidence type="ECO:0000256" key="1">
    <source>
        <dbReference type="ARBA" id="ARBA00004286"/>
    </source>
</evidence>
<dbReference type="STRING" id="3818.A0A445BNQ1"/>
<dbReference type="GO" id="GO:0006334">
    <property type="term" value="P:nucleosome assembly"/>
    <property type="evidence" value="ECO:0007669"/>
    <property type="project" value="InterPro"/>
</dbReference>
<reference evidence="13 14" key="1">
    <citation type="submission" date="2019-01" db="EMBL/GenBank/DDBJ databases">
        <title>Sequencing of cultivated peanut Arachis hypogaea provides insights into genome evolution and oil improvement.</title>
        <authorList>
            <person name="Chen X."/>
        </authorList>
    </citation>
    <scope>NUCLEOTIDE SEQUENCE [LARGE SCALE GENOMIC DNA]</scope>
    <source>
        <strain evidence="14">cv. Fuhuasheng</strain>
        <tissue evidence="13">Leaves</tissue>
    </source>
</reference>
<evidence type="ECO:0000256" key="9">
    <source>
        <dbReference type="ARBA" id="ARBA00032813"/>
    </source>
</evidence>
<evidence type="ECO:0000259" key="10">
    <source>
        <dbReference type="PROSITE" id="PS50090"/>
    </source>
</evidence>
<gene>
    <name evidence="13" type="ORF">Ahy_A09g046030</name>
</gene>
<dbReference type="FunFam" id="1.10.10.60:FF:000168">
    <property type="entry name" value="Telomere repeat-binding factor 1"/>
    <property type="match status" value="1"/>
</dbReference>
<comment type="subcellular location">
    <subcellularLocation>
        <location evidence="1">Chromosome</location>
    </subcellularLocation>
    <subcellularLocation>
        <location evidence="2">Nucleus</location>
        <location evidence="2">Nucleolus</location>
    </subcellularLocation>
</comment>
<dbReference type="InterPro" id="IPR005818">
    <property type="entry name" value="Histone_H1/H5_H15"/>
</dbReference>
<dbReference type="AlphaFoldDB" id="A0A445BNQ1"/>
<dbReference type="CDD" id="cd00073">
    <property type="entry name" value="H15"/>
    <property type="match status" value="1"/>
</dbReference>
<dbReference type="InterPro" id="IPR044597">
    <property type="entry name" value="SMH1-6"/>
</dbReference>
<dbReference type="InterPro" id="IPR017930">
    <property type="entry name" value="Myb_dom"/>
</dbReference>
<dbReference type="InterPro" id="IPR009057">
    <property type="entry name" value="Homeodomain-like_sf"/>
</dbReference>
<dbReference type="EMBL" id="SDMP01000009">
    <property type="protein sequence ID" value="RYR40305.1"/>
    <property type="molecule type" value="Genomic_DNA"/>
</dbReference>
<keyword evidence="5" id="KW-0175">Coiled coil</keyword>
<feature type="domain" description="H15" evidence="12">
    <location>
        <begin position="292"/>
        <end position="359"/>
    </location>
</feature>
<dbReference type="PROSITE" id="PS51294">
    <property type="entry name" value="HTH_MYB"/>
    <property type="match status" value="1"/>
</dbReference>
<feature type="domain" description="Myb-like" evidence="10">
    <location>
        <begin position="232"/>
        <end position="289"/>
    </location>
</feature>
<evidence type="ECO:0000256" key="5">
    <source>
        <dbReference type="ARBA" id="ARBA00023054"/>
    </source>
</evidence>
<dbReference type="Proteomes" id="UP000289738">
    <property type="component" value="Chromosome A09"/>
</dbReference>
<evidence type="ECO:0000259" key="11">
    <source>
        <dbReference type="PROSITE" id="PS51294"/>
    </source>
</evidence>
<keyword evidence="6" id="KW-0238">DNA-binding</keyword>
<dbReference type="PROSITE" id="PS50090">
    <property type="entry name" value="MYB_LIKE"/>
    <property type="match status" value="1"/>
</dbReference>
<dbReference type="SUPFAM" id="SSF46689">
    <property type="entry name" value="Homeodomain-like"/>
    <property type="match status" value="1"/>
</dbReference>
<dbReference type="GO" id="GO:0003691">
    <property type="term" value="F:double-stranded telomeric DNA binding"/>
    <property type="evidence" value="ECO:0007669"/>
    <property type="project" value="InterPro"/>
</dbReference>
<accession>A0A445BNQ1</accession>
<feature type="domain" description="HTH myb-type" evidence="11">
    <location>
        <begin position="232"/>
        <end position="293"/>
    </location>
</feature>
<evidence type="ECO:0000256" key="4">
    <source>
        <dbReference type="ARBA" id="ARBA00023015"/>
    </source>
</evidence>
<dbReference type="Pfam" id="PF00249">
    <property type="entry name" value="Myb_DNA-binding"/>
    <property type="match status" value="1"/>
</dbReference>
<keyword evidence="4" id="KW-0805">Transcription regulation</keyword>
<dbReference type="PANTHER" id="PTHR46267:SF3">
    <property type="entry name" value="TELOMERE REPEAT-BINDING FACTOR 4-RELATED"/>
    <property type="match status" value="1"/>
</dbReference>
<sequence length="400" mass="44723">MASPIGKGGGNKNLFLHSSIMPLQSSSSSPNPIPTPHNTTILSLFSLMEPPHASTLTARWRTSTPFSLTVKHPQPYQPYQLSNGAAHTPSLVPPFTLELVVPLNTGELNPSLSFSRRTAPDAVAGWSFEAHSVPHSANVTLSSGSTVAGLASCLRRVALFLRRKLCSCLRRKLCSCLRRKLCSCLRRQFCSCLRRQLCSSRPYIKVLVTSTAWRKLLTGITELKNSRKKTKKMGNQKQKWTQDEEDALIAGVEKHGPGKWKNILKDPQFAPFLTSRSNIDLKDKWRNLSLWLKLLYNAMVLEALSALKDANGSDLNAIVNFIEQKHKVPQNFRRALSTRLRRLVSQGKLEKVRAVKLSSWHLKLVSVGSINGLLDFALCKNSCSYIEFHFLKLHLGDVYI</sequence>
<dbReference type="PROSITE" id="PS51504">
    <property type="entry name" value="H15"/>
    <property type="match status" value="1"/>
</dbReference>
<dbReference type="GO" id="GO:0000786">
    <property type="term" value="C:nucleosome"/>
    <property type="evidence" value="ECO:0007669"/>
    <property type="project" value="InterPro"/>
</dbReference>
<evidence type="ECO:0000313" key="13">
    <source>
        <dbReference type="EMBL" id="RYR40305.1"/>
    </source>
</evidence>
<dbReference type="InterPro" id="IPR001005">
    <property type="entry name" value="SANT/Myb"/>
</dbReference>
<dbReference type="Gene3D" id="1.10.10.10">
    <property type="entry name" value="Winged helix-like DNA-binding domain superfamily/Winged helix DNA-binding domain"/>
    <property type="match status" value="1"/>
</dbReference>
<dbReference type="GO" id="GO:0005730">
    <property type="term" value="C:nucleolus"/>
    <property type="evidence" value="ECO:0007669"/>
    <property type="project" value="UniProtKB-SubCell"/>
</dbReference>
<dbReference type="CDD" id="cd11660">
    <property type="entry name" value="SANT_TRF"/>
    <property type="match status" value="1"/>
</dbReference>
<evidence type="ECO:0000259" key="12">
    <source>
        <dbReference type="PROSITE" id="PS51504"/>
    </source>
</evidence>
<keyword evidence="8" id="KW-0539">Nucleus</keyword>
<comment type="caution">
    <text evidence="13">The sequence shown here is derived from an EMBL/GenBank/DDBJ whole genome shotgun (WGS) entry which is preliminary data.</text>
</comment>
<proteinExistence type="predicted"/>
<dbReference type="InterPro" id="IPR036388">
    <property type="entry name" value="WH-like_DNA-bd_sf"/>
</dbReference>